<sequence length="356" mass="38810">MAAHLFSDLQIEEPRFFPQWEGDCFNLFTQEEIADAFGQNQNQELHKSSSCKSNIKIENVPERPKKMAKTTICDSKSGVTEKSSLPTILSFGAGVGPPDVTTKASAWFYGGVAVGVNQLKGKEEVEMALALPLPSNSNKRGYDAIAMVGPGPGGEGKRKVTGNHTGSSNKEHVIAERKRRERLCQMFIALSKIVPGLKKMDKATVLGDAIKYLTQLQGKVRDLEAQSAKQSTVESAVIVKKSHLSSDNRDDDADNNSSCTENFHNQGIISDALPEIEAKMTERTVLIKIHCKNHKGALVKVLTEIEALGLSVTSTNVIPFAGSSLDITATAQVEEEFSMSVKDVVKKLNQAFKQYN</sequence>
<dbReference type="PANTHER" id="PTHR45959">
    <property type="entry name" value="BHLH TRANSCRIPTION FACTOR"/>
    <property type="match status" value="1"/>
</dbReference>
<dbReference type="OrthoDB" id="690068at2759"/>
<dbReference type="AlphaFoldDB" id="A0A833VEU9"/>
<comment type="subcellular location">
    <subcellularLocation>
        <location evidence="1">Nucleus</location>
    </subcellularLocation>
</comment>
<dbReference type="InterPro" id="IPR011598">
    <property type="entry name" value="bHLH_dom"/>
</dbReference>
<accession>A0A833VEU9</accession>
<dbReference type="GO" id="GO:0046983">
    <property type="term" value="F:protein dimerization activity"/>
    <property type="evidence" value="ECO:0007669"/>
    <property type="project" value="InterPro"/>
</dbReference>
<dbReference type="GO" id="GO:0005634">
    <property type="term" value="C:nucleus"/>
    <property type="evidence" value="ECO:0007669"/>
    <property type="project" value="UniProtKB-SubCell"/>
</dbReference>
<evidence type="ECO:0000256" key="6">
    <source>
        <dbReference type="SAM" id="MobiDB-lite"/>
    </source>
</evidence>
<dbReference type="InterPro" id="IPR002912">
    <property type="entry name" value="ACT_dom"/>
</dbReference>
<dbReference type="Pfam" id="PF22754">
    <property type="entry name" value="bHLH-TF_ACT-like_plant"/>
    <property type="match status" value="1"/>
</dbReference>
<feature type="region of interest" description="Disordered" evidence="6">
    <location>
        <begin position="150"/>
        <end position="173"/>
    </location>
</feature>
<dbReference type="InterPro" id="IPR054502">
    <property type="entry name" value="bHLH-TF_ACT-like_plant"/>
</dbReference>
<reference evidence="9" key="1">
    <citation type="submission" date="2020-01" db="EMBL/GenBank/DDBJ databases">
        <title>Genome sequence of Kobresia littledalei, the first chromosome-level genome in the family Cyperaceae.</title>
        <authorList>
            <person name="Qu G."/>
        </authorList>
    </citation>
    <scope>NUCLEOTIDE SEQUENCE</scope>
    <source>
        <strain evidence="9">C.B.Clarke</strain>
        <tissue evidence="9">Leaf</tissue>
    </source>
</reference>
<evidence type="ECO:0000259" key="8">
    <source>
        <dbReference type="PROSITE" id="PS51671"/>
    </source>
</evidence>
<dbReference type="EMBL" id="SWLB01000007">
    <property type="protein sequence ID" value="KAF3336206.1"/>
    <property type="molecule type" value="Genomic_DNA"/>
</dbReference>
<evidence type="ECO:0000256" key="1">
    <source>
        <dbReference type="ARBA" id="ARBA00004123"/>
    </source>
</evidence>
<evidence type="ECO:0000256" key="2">
    <source>
        <dbReference type="ARBA" id="ARBA00005510"/>
    </source>
</evidence>
<gene>
    <name evidence="9" type="ORF">FCM35_KLT18792</name>
</gene>
<evidence type="ECO:0000256" key="4">
    <source>
        <dbReference type="ARBA" id="ARBA00023163"/>
    </source>
</evidence>
<dbReference type="Gene3D" id="4.10.280.10">
    <property type="entry name" value="Helix-loop-helix DNA-binding domain"/>
    <property type="match status" value="1"/>
</dbReference>
<evidence type="ECO:0000313" key="10">
    <source>
        <dbReference type="Proteomes" id="UP000623129"/>
    </source>
</evidence>
<dbReference type="PANTHER" id="PTHR45959:SF2">
    <property type="entry name" value="BHLH TRANSCRIPTION FACTOR"/>
    <property type="match status" value="1"/>
</dbReference>
<dbReference type="PROSITE" id="PS51671">
    <property type="entry name" value="ACT"/>
    <property type="match status" value="1"/>
</dbReference>
<protein>
    <submittedName>
        <fullName evidence="9">Transcription factor bHLH25</fullName>
    </submittedName>
</protein>
<keyword evidence="4" id="KW-0804">Transcription</keyword>
<keyword evidence="3" id="KW-0805">Transcription regulation</keyword>
<dbReference type="Proteomes" id="UP000623129">
    <property type="component" value="Unassembled WGS sequence"/>
</dbReference>
<feature type="domain" description="ACT" evidence="8">
    <location>
        <begin position="286"/>
        <end position="356"/>
    </location>
</feature>
<proteinExistence type="inferred from homology"/>
<dbReference type="SMART" id="SM00353">
    <property type="entry name" value="HLH"/>
    <property type="match status" value="1"/>
</dbReference>
<feature type="domain" description="BHLH" evidence="7">
    <location>
        <begin position="167"/>
        <end position="216"/>
    </location>
</feature>
<name>A0A833VEU9_9POAL</name>
<evidence type="ECO:0000256" key="5">
    <source>
        <dbReference type="ARBA" id="ARBA00023242"/>
    </source>
</evidence>
<comment type="caution">
    <text evidence="9">The sequence shown here is derived from an EMBL/GenBank/DDBJ whole genome shotgun (WGS) entry which is preliminary data.</text>
</comment>
<comment type="similarity">
    <text evidence="2">Belongs to the bHLH protein family.</text>
</comment>
<keyword evidence="5" id="KW-0539">Nucleus</keyword>
<dbReference type="InterPro" id="IPR052610">
    <property type="entry name" value="bHLH_transcription_regulator"/>
</dbReference>
<organism evidence="9 10">
    <name type="scientific">Carex littledalei</name>
    <dbReference type="NCBI Taxonomy" id="544730"/>
    <lineage>
        <taxon>Eukaryota</taxon>
        <taxon>Viridiplantae</taxon>
        <taxon>Streptophyta</taxon>
        <taxon>Embryophyta</taxon>
        <taxon>Tracheophyta</taxon>
        <taxon>Spermatophyta</taxon>
        <taxon>Magnoliopsida</taxon>
        <taxon>Liliopsida</taxon>
        <taxon>Poales</taxon>
        <taxon>Cyperaceae</taxon>
        <taxon>Cyperoideae</taxon>
        <taxon>Cariceae</taxon>
        <taxon>Carex</taxon>
        <taxon>Carex subgen. Euthyceras</taxon>
    </lineage>
</organism>
<evidence type="ECO:0000259" key="7">
    <source>
        <dbReference type="PROSITE" id="PS50888"/>
    </source>
</evidence>
<evidence type="ECO:0000313" key="9">
    <source>
        <dbReference type="EMBL" id="KAF3336206.1"/>
    </source>
</evidence>
<evidence type="ECO:0000256" key="3">
    <source>
        <dbReference type="ARBA" id="ARBA00023015"/>
    </source>
</evidence>
<dbReference type="SUPFAM" id="SSF47459">
    <property type="entry name" value="HLH, helix-loop-helix DNA-binding domain"/>
    <property type="match status" value="1"/>
</dbReference>
<dbReference type="InterPro" id="IPR036638">
    <property type="entry name" value="HLH_DNA-bd_sf"/>
</dbReference>
<dbReference type="Pfam" id="PF00010">
    <property type="entry name" value="HLH"/>
    <property type="match status" value="1"/>
</dbReference>
<keyword evidence="10" id="KW-1185">Reference proteome</keyword>
<dbReference type="PROSITE" id="PS50888">
    <property type="entry name" value="BHLH"/>
    <property type="match status" value="1"/>
</dbReference>